<evidence type="ECO:0000256" key="2">
    <source>
        <dbReference type="ARBA" id="ARBA00022679"/>
    </source>
</evidence>
<dbReference type="GO" id="GO:0004674">
    <property type="term" value="F:protein serine/threonine kinase activity"/>
    <property type="evidence" value="ECO:0007669"/>
    <property type="project" value="UniProtKB-KW"/>
</dbReference>
<accession>A0A0C9TPK1</accession>
<keyword evidence="9" id="KW-1185">Reference proteome</keyword>
<dbReference type="InterPro" id="IPR011009">
    <property type="entry name" value="Kinase-like_dom_sf"/>
</dbReference>
<dbReference type="Proteomes" id="UP000054279">
    <property type="component" value="Unassembled WGS sequence"/>
</dbReference>
<keyword evidence="3" id="KW-0547">Nucleotide-binding</keyword>
<evidence type="ECO:0000256" key="6">
    <source>
        <dbReference type="SAM" id="MobiDB-lite"/>
    </source>
</evidence>
<dbReference type="AlphaFoldDB" id="A0A0C9TPK1"/>
<evidence type="ECO:0000259" key="7">
    <source>
        <dbReference type="PROSITE" id="PS50011"/>
    </source>
</evidence>
<feature type="domain" description="Protein kinase" evidence="7">
    <location>
        <begin position="1"/>
        <end position="267"/>
    </location>
</feature>
<dbReference type="PANTHER" id="PTHR24351">
    <property type="entry name" value="RIBOSOMAL PROTEIN S6 KINASE"/>
    <property type="match status" value="1"/>
</dbReference>
<evidence type="ECO:0000256" key="1">
    <source>
        <dbReference type="ARBA" id="ARBA00022527"/>
    </source>
</evidence>
<dbReference type="HOGENOM" id="CLU_680013_0_0_1"/>
<organism evidence="8 9">
    <name type="scientific">Sphaerobolus stellatus (strain SS14)</name>
    <dbReference type="NCBI Taxonomy" id="990650"/>
    <lineage>
        <taxon>Eukaryota</taxon>
        <taxon>Fungi</taxon>
        <taxon>Dikarya</taxon>
        <taxon>Basidiomycota</taxon>
        <taxon>Agaricomycotina</taxon>
        <taxon>Agaricomycetes</taxon>
        <taxon>Phallomycetidae</taxon>
        <taxon>Geastrales</taxon>
        <taxon>Sphaerobolaceae</taxon>
        <taxon>Sphaerobolus</taxon>
    </lineage>
</organism>
<dbReference type="GO" id="GO:0005524">
    <property type="term" value="F:ATP binding"/>
    <property type="evidence" value="ECO:0007669"/>
    <property type="project" value="UniProtKB-KW"/>
</dbReference>
<evidence type="ECO:0000256" key="5">
    <source>
        <dbReference type="ARBA" id="ARBA00022840"/>
    </source>
</evidence>
<dbReference type="SUPFAM" id="SSF56112">
    <property type="entry name" value="Protein kinase-like (PK-like)"/>
    <property type="match status" value="1"/>
</dbReference>
<dbReference type="Gene3D" id="1.10.510.10">
    <property type="entry name" value="Transferase(Phosphotransferase) domain 1"/>
    <property type="match status" value="1"/>
</dbReference>
<dbReference type="InterPro" id="IPR008271">
    <property type="entry name" value="Ser/Thr_kinase_AS"/>
</dbReference>
<sequence>MVTYLERVYSQAALDSVSRNQSDQPGLPSPLPCVSGLLLKFMPPGEFHYLLQHLIRSHSYSYQGSLHPHIARYYLVSVLQNLFALHRAGSEGYYHGDIKPDNLMMTEEGKPLLSDFGAAKPDYERVWTSEGFSGTVVYLPPEYFEGEGVAGRWYSFNVSAEQYFYVVPVDTSPAPRYAKALSNWMGDGVNLKFRLPAVPTFPRLYPLSILIEITCKSSPLALSCSSQPESFEFPRNPSLENIDIQLYSDLVLRDTAIESETITEKIMSGFNISRYGNHHGWCKDVEISRSAPTWAVDPNKPQQGFWSEGINVTGTLLFSDLYVPFHMGSISTSLTLKVQVGFPGLFNTARMVVDDLPISSGIPPRTMTKAHTTSYDDKDSNSHPMMEQDPNRLLLQAYVDVLNQR</sequence>
<evidence type="ECO:0000256" key="3">
    <source>
        <dbReference type="ARBA" id="ARBA00022741"/>
    </source>
</evidence>
<feature type="region of interest" description="Disordered" evidence="6">
    <location>
        <begin position="363"/>
        <end position="387"/>
    </location>
</feature>
<keyword evidence="1" id="KW-0723">Serine/threonine-protein kinase</keyword>
<protein>
    <submittedName>
        <fullName evidence="8">Unplaced genomic scaffold SPHSTscaffold_158, whole genome shotgun sequence</fullName>
    </submittedName>
</protein>
<keyword evidence="4" id="KW-0418">Kinase</keyword>
<evidence type="ECO:0000256" key="4">
    <source>
        <dbReference type="ARBA" id="ARBA00022777"/>
    </source>
</evidence>
<name>A0A0C9TPK1_SPHS4</name>
<dbReference type="Pfam" id="PF00069">
    <property type="entry name" value="Pkinase"/>
    <property type="match status" value="1"/>
</dbReference>
<dbReference type="InterPro" id="IPR000719">
    <property type="entry name" value="Prot_kinase_dom"/>
</dbReference>
<proteinExistence type="predicted"/>
<evidence type="ECO:0000313" key="8">
    <source>
        <dbReference type="EMBL" id="KIJ31983.1"/>
    </source>
</evidence>
<keyword evidence="2" id="KW-0808">Transferase</keyword>
<dbReference type="OrthoDB" id="541276at2759"/>
<dbReference type="EMBL" id="KN837233">
    <property type="protein sequence ID" value="KIJ31983.1"/>
    <property type="molecule type" value="Genomic_DNA"/>
</dbReference>
<dbReference type="PROSITE" id="PS50011">
    <property type="entry name" value="PROTEIN_KINASE_DOM"/>
    <property type="match status" value="1"/>
</dbReference>
<evidence type="ECO:0000313" key="9">
    <source>
        <dbReference type="Proteomes" id="UP000054279"/>
    </source>
</evidence>
<dbReference type="PROSITE" id="PS00108">
    <property type="entry name" value="PROTEIN_KINASE_ST"/>
    <property type="match status" value="1"/>
</dbReference>
<keyword evidence="5" id="KW-0067">ATP-binding</keyword>
<reference evidence="8 9" key="1">
    <citation type="submission" date="2014-06" db="EMBL/GenBank/DDBJ databases">
        <title>Evolutionary Origins and Diversification of the Mycorrhizal Mutualists.</title>
        <authorList>
            <consortium name="DOE Joint Genome Institute"/>
            <consortium name="Mycorrhizal Genomics Consortium"/>
            <person name="Kohler A."/>
            <person name="Kuo A."/>
            <person name="Nagy L.G."/>
            <person name="Floudas D."/>
            <person name="Copeland A."/>
            <person name="Barry K.W."/>
            <person name="Cichocki N."/>
            <person name="Veneault-Fourrey C."/>
            <person name="LaButti K."/>
            <person name="Lindquist E.A."/>
            <person name="Lipzen A."/>
            <person name="Lundell T."/>
            <person name="Morin E."/>
            <person name="Murat C."/>
            <person name="Riley R."/>
            <person name="Ohm R."/>
            <person name="Sun H."/>
            <person name="Tunlid A."/>
            <person name="Henrissat B."/>
            <person name="Grigoriev I.V."/>
            <person name="Hibbett D.S."/>
            <person name="Martin F."/>
        </authorList>
    </citation>
    <scope>NUCLEOTIDE SEQUENCE [LARGE SCALE GENOMIC DNA]</scope>
    <source>
        <strain evidence="8 9">SS14</strain>
    </source>
</reference>
<gene>
    <name evidence="8" type="ORF">M422DRAFT_266214</name>
</gene>